<name>A0A4S2KPS9_9HYME</name>
<reference evidence="2 3" key="1">
    <citation type="journal article" date="2019" name="Philos. Trans. R. Soc. Lond., B, Biol. Sci.">
        <title>Ant behaviour and brain gene expression of defending hosts depend on the ecological success of the intruding social parasite.</title>
        <authorList>
            <person name="Kaur R."/>
            <person name="Stoldt M."/>
            <person name="Jongepier E."/>
            <person name="Feldmeyer B."/>
            <person name="Menzel F."/>
            <person name="Bornberg-Bauer E."/>
            <person name="Foitzik S."/>
        </authorList>
    </citation>
    <scope>NUCLEOTIDE SEQUENCE [LARGE SCALE GENOMIC DNA]</scope>
    <source>
        <tissue evidence="2">Whole body</tissue>
    </source>
</reference>
<accession>A0A4S2KPS9</accession>
<protein>
    <submittedName>
        <fullName evidence="2">Uncharacterized protein</fullName>
    </submittedName>
</protein>
<evidence type="ECO:0000313" key="3">
    <source>
        <dbReference type="Proteomes" id="UP000310200"/>
    </source>
</evidence>
<gene>
    <name evidence="2" type="ORF">DBV15_08746</name>
</gene>
<evidence type="ECO:0000313" key="2">
    <source>
        <dbReference type="EMBL" id="TGZ51843.1"/>
    </source>
</evidence>
<sequence length="96" mass="10850">MSFATCLGGQKLSKYARHKYRKEDSGKLSEHKRRGSLRFSRRKSTGMAASTTNPQGFSRRCGDNNLSIETAVLFLLNTRCHRCIIVTRPRKSSSGR</sequence>
<organism evidence="2 3">
    <name type="scientific">Temnothorax longispinosus</name>
    <dbReference type="NCBI Taxonomy" id="300112"/>
    <lineage>
        <taxon>Eukaryota</taxon>
        <taxon>Metazoa</taxon>
        <taxon>Ecdysozoa</taxon>
        <taxon>Arthropoda</taxon>
        <taxon>Hexapoda</taxon>
        <taxon>Insecta</taxon>
        <taxon>Pterygota</taxon>
        <taxon>Neoptera</taxon>
        <taxon>Endopterygota</taxon>
        <taxon>Hymenoptera</taxon>
        <taxon>Apocrita</taxon>
        <taxon>Aculeata</taxon>
        <taxon>Formicoidea</taxon>
        <taxon>Formicidae</taxon>
        <taxon>Myrmicinae</taxon>
        <taxon>Temnothorax</taxon>
    </lineage>
</organism>
<proteinExistence type="predicted"/>
<feature type="compositionally biased region" description="Polar residues" evidence="1">
    <location>
        <begin position="47"/>
        <end position="56"/>
    </location>
</feature>
<keyword evidence="3" id="KW-1185">Reference proteome</keyword>
<dbReference type="AlphaFoldDB" id="A0A4S2KPS9"/>
<feature type="compositionally biased region" description="Basic residues" evidence="1">
    <location>
        <begin position="30"/>
        <end position="44"/>
    </location>
</feature>
<comment type="caution">
    <text evidence="2">The sequence shown here is derived from an EMBL/GenBank/DDBJ whole genome shotgun (WGS) entry which is preliminary data.</text>
</comment>
<dbReference type="Proteomes" id="UP000310200">
    <property type="component" value="Unassembled WGS sequence"/>
</dbReference>
<evidence type="ECO:0000256" key="1">
    <source>
        <dbReference type="SAM" id="MobiDB-lite"/>
    </source>
</evidence>
<feature type="region of interest" description="Disordered" evidence="1">
    <location>
        <begin position="18"/>
        <end position="56"/>
    </location>
</feature>
<dbReference type="EMBL" id="QBLH01001448">
    <property type="protein sequence ID" value="TGZ51843.1"/>
    <property type="molecule type" value="Genomic_DNA"/>
</dbReference>